<dbReference type="Gene3D" id="3.40.50.2000">
    <property type="entry name" value="Glycogen Phosphorylase B"/>
    <property type="match status" value="2"/>
</dbReference>
<dbReference type="Proteomes" id="UP000663880">
    <property type="component" value="Unassembled WGS sequence"/>
</dbReference>
<dbReference type="GO" id="GO:0016020">
    <property type="term" value="C:membrane"/>
    <property type="evidence" value="ECO:0007669"/>
    <property type="project" value="UniProtKB-SubCell"/>
</dbReference>
<evidence type="ECO:0000256" key="2">
    <source>
        <dbReference type="ARBA" id="ARBA00022676"/>
    </source>
</evidence>
<comment type="similarity">
    <text evidence="1 4">Belongs to the UDP-glycosyltransferase family.</text>
</comment>
<proteinExistence type="inferred from homology"/>
<dbReference type="PANTHER" id="PTHR48043">
    <property type="entry name" value="EG:EG0003.4 PROTEIN-RELATED"/>
    <property type="match status" value="1"/>
</dbReference>
<dbReference type="Pfam" id="PF00201">
    <property type="entry name" value="UDPGT"/>
    <property type="match status" value="1"/>
</dbReference>
<dbReference type="PANTHER" id="PTHR48043:SF159">
    <property type="entry name" value="EG:EG0003.4 PROTEIN-RELATED"/>
    <property type="match status" value="1"/>
</dbReference>
<name>A0A821XFE0_9NEOP</name>
<reference evidence="6" key="1">
    <citation type="submission" date="2021-02" db="EMBL/GenBank/DDBJ databases">
        <authorList>
            <person name="Steward A R."/>
        </authorList>
    </citation>
    <scope>NUCLEOTIDE SEQUENCE</scope>
</reference>
<evidence type="ECO:0000313" key="7">
    <source>
        <dbReference type="Proteomes" id="UP000663880"/>
    </source>
</evidence>
<comment type="subcellular location">
    <subcellularLocation>
        <location evidence="5">Membrane</location>
        <topology evidence="5">Single-pass membrane protein</topology>
    </subcellularLocation>
</comment>
<dbReference type="GO" id="GO:0015020">
    <property type="term" value="F:glucuronosyltransferase activity"/>
    <property type="evidence" value="ECO:0007669"/>
    <property type="project" value="UniProtKB-EC"/>
</dbReference>
<evidence type="ECO:0000256" key="1">
    <source>
        <dbReference type="ARBA" id="ARBA00009995"/>
    </source>
</evidence>
<protein>
    <recommendedName>
        <fullName evidence="5">UDP-glucuronosyltransferase</fullName>
        <ecNumber evidence="5">2.4.1.17</ecNumber>
    </recommendedName>
</protein>
<keyword evidence="5" id="KW-0732">Signal</keyword>
<dbReference type="EC" id="2.4.1.17" evidence="5"/>
<dbReference type="CDD" id="cd03784">
    <property type="entry name" value="GT1_Gtf-like"/>
    <property type="match status" value="1"/>
</dbReference>
<dbReference type="FunFam" id="3.40.50.2000:FF:000021">
    <property type="entry name" value="UDP-glucuronosyltransferase"/>
    <property type="match status" value="1"/>
</dbReference>
<evidence type="ECO:0000256" key="4">
    <source>
        <dbReference type="RuleBase" id="RU003718"/>
    </source>
</evidence>
<evidence type="ECO:0000256" key="5">
    <source>
        <dbReference type="RuleBase" id="RU362059"/>
    </source>
</evidence>
<feature type="chain" id="PRO_5033094944" description="UDP-glucuronosyltransferase" evidence="5">
    <location>
        <begin position="20"/>
        <end position="517"/>
    </location>
</feature>
<dbReference type="PROSITE" id="PS00375">
    <property type="entry name" value="UDPGT"/>
    <property type="match status" value="1"/>
</dbReference>
<dbReference type="InterPro" id="IPR002213">
    <property type="entry name" value="UDP_glucos_trans"/>
</dbReference>
<comment type="catalytic activity">
    <reaction evidence="5">
        <text>glucuronate acceptor + UDP-alpha-D-glucuronate = acceptor beta-D-glucuronoside + UDP + H(+)</text>
        <dbReference type="Rhea" id="RHEA:21032"/>
        <dbReference type="ChEBI" id="CHEBI:15378"/>
        <dbReference type="ChEBI" id="CHEBI:58052"/>
        <dbReference type="ChEBI" id="CHEBI:58223"/>
        <dbReference type="ChEBI" id="CHEBI:132367"/>
        <dbReference type="ChEBI" id="CHEBI:132368"/>
        <dbReference type="EC" id="2.4.1.17"/>
    </reaction>
</comment>
<keyword evidence="5" id="KW-0812">Transmembrane</keyword>
<dbReference type="InterPro" id="IPR035595">
    <property type="entry name" value="UDP_glycos_trans_CS"/>
</dbReference>
<gene>
    <name evidence="6" type="ORF">PMACD_LOCUS14806</name>
</gene>
<dbReference type="AlphaFoldDB" id="A0A821XFE0"/>
<keyword evidence="5" id="KW-0472">Membrane</keyword>
<evidence type="ECO:0000256" key="3">
    <source>
        <dbReference type="ARBA" id="ARBA00022679"/>
    </source>
</evidence>
<organism evidence="6 7">
    <name type="scientific">Pieris macdunnoughi</name>
    <dbReference type="NCBI Taxonomy" id="345717"/>
    <lineage>
        <taxon>Eukaryota</taxon>
        <taxon>Metazoa</taxon>
        <taxon>Ecdysozoa</taxon>
        <taxon>Arthropoda</taxon>
        <taxon>Hexapoda</taxon>
        <taxon>Insecta</taxon>
        <taxon>Pterygota</taxon>
        <taxon>Neoptera</taxon>
        <taxon>Endopterygota</taxon>
        <taxon>Lepidoptera</taxon>
        <taxon>Glossata</taxon>
        <taxon>Ditrysia</taxon>
        <taxon>Papilionoidea</taxon>
        <taxon>Pieridae</taxon>
        <taxon>Pierinae</taxon>
        <taxon>Pieris</taxon>
    </lineage>
</organism>
<comment type="caution">
    <text evidence="6">The sequence shown here is derived from an EMBL/GenBank/DDBJ whole genome shotgun (WGS) entry which is preliminary data.</text>
</comment>
<keyword evidence="5" id="KW-1133">Transmembrane helix</keyword>
<feature type="signal peptide" evidence="5">
    <location>
        <begin position="1"/>
        <end position="19"/>
    </location>
</feature>
<dbReference type="SUPFAM" id="SSF53756">
    <property type="entry name" value="UDP-Glycosyltransferase/glycogen phosphorylase"/>
    <property type="match status" value="1"/>
</dbReference>
<dbReference type="InterPro" id="IPR050271">
    <property type="entry name" value="UDP-glycosyltransferase"/>
</dbReference>
<feature type="transmembrane region" description="Helical" evidence="5">
    <location>
        <begin position="475"/>
        <end position="498"/>
    </location>
</feature>
<sequence>MYLSKTLLIFLIGITFNDAARILGIFPTPAISHQGAFRPIIHELARRGHQVTVLTTDPAFPKDKPLPNLTEIDVHELSYANKDEWLEKSENSKEGFFKELKNIFERITVLVEMQIQVPEFKELYKQKFDLLLVESFVRPLLGFSHVFKVPVIQVSSLGAGPSVYSSFGAPSHPLLYHSMVSQKLYNLTLFEKAQELLKNYFVEYIVAQTEELDYEMMRRNFGEDVPNFEELQKNVQLLMLNEHPIWANNRPVPPNIIFVGGIHQPKDQEFSKELKQILDSSINGVIYVSFGTSVKASVLPPERIEAMTKVLSHLPYDVLWKWDKDDIPGKGKNIKLYKWFPQPSLLKHPKIKLFITQGGLQSTDEAINAAVPVLGIPMLGDQWYNVEKYVHHKIGLQLDIYQLTEDNFRNAVERLIGDKSYKENILKLRSLMREHPVGPLELAMWWIEHILKYGGSHLKSPATGMSLMEYYEVPLLLAVTAILIAAITVILLISTFIWRMVKCFFKSRVTKKKIKVN</sequence>
<keyword evidence="3 4" id="KW-0808">Transferase</keyword>
<dbReference type="EMBL" id="CAJOBZ010000067">
    <property type="protein sequence ID" value="CAF4941957.1"/>
    <property type="molecule type" value="Genomic_DNA"/>
</dbReference>
<dbReference type="OrthoDB" id="5835829at2759"/>
<keyword evidence="7" id="KW-1185">Reference proteome</keyword>
<keyword evidence="2 4" id="KW-0328">Glycosyltransferase</keyword>
<accession>A0A821XFE0</accession>
<evidence type="ECO:0000313" key="6">
    <source>
        <dbReference type="EMBL" id="CAF4941957.1"/>
    </source>
</evidence>